<keyword evidence="2 5" id="KW-0812">Transmembrane</keyword>
<sequence>NQLKVNKAEPPGPSLRCPVIFGSLPEKPHINALAVVEWPTPNPPKNVVEYELINCLLRANYVTTDNLQCEKKNATSTDLGGIPFVLTGELFEQSYRPAAFMIAGIVNWLCNFAVGLLFPFIQALQAFAFLVFVVVCVLGSIYLYFVLPETKNKTFMDISQSFAKINNIPVPSPGQEMEPVLSCKPDMKELAMSPIVLTEKQLL</sequence>
<evidence type="ECO:0000256" key="5">
    <source>
        <dbReference type="SAM" id="Phobius"/>
    </source>
</evidence>
<dbReference type="GO" id="GO:0005886">
    <property type="term" value="C:plasma membrane"/>
    <property type="evidence" value="ECO:0007669"/>
    <property type="project" value="TreeGrafter"/>
</dbReference>
<dbReference type="GO" id="GO:0046323">
    <property type="term" value="P:D-glucose import"/>
    <property type="evidence" value="ECO:0007669"/>
    <property type="project" value="TreeGrafter"/>
</dbReference>
<feature type="transmembrane region" description="Helical" evidence="5">
    <location>
        <begin position="98"/>
        <end position="121"/>
    </location>
</feature>
<dbReference type="PANTHER" id="PTHR23503:SF35">
    <property type="entry name" value="SOLUTE CARRIER FAMILY 2, FACILITATED GLUCOSE TRANSPORTER MEMBER 9"/>
    <property type="match status" value="1"/>
</dbReference>
<dbReference type="GO" id="GO:0055056">
    <property type="term" value="F:D-glucose transmembrane transporter activity"/>
    <property type="evidence" value="ECO:0007669"/>
    <property type="project" value="TreeGrafter"/>
</dbReference>
<evidence type="ECO:0000313" key="6">
    <source>
        <dbReference type="EMBL" id="KAK1902075.1"/>
    </source>
</evidence>
<keyword evidence="7" id="KW-1185">Reference proteome</keyword>
<dbReference type="Pfam" id="PF00083">
    <property type="entry name" value="Sugar_tr"/>
    <property type="match status" value="1"/>
</dbReference>
<keyword evidence="6" id="KW-0762">Sugar transport</keyword>
<dbReference type="InterPro" id="IPR036259">
    <property type="entry name" value="MFS_trans_sf"/>
</dbReference>
<dbReference type="InterPro" id="IPR045263">
    <property type="entry name" value="GLUT"/>
</dbReference>
<name>A0AAD9FKI8_DISEL</name>
<accession>A0AAD9FKI8</accession>
<dbReference type="Proteomes" id="UP001228049">
    <property type="component" value="Unassembled WGS sequence"/>
</dbReference>
<dbReference type="PANTHER" id="PTHR23503">
    <property type="entry name" value="SOLUTE CARRIER FAMILY 2"/>
    <property type="match status" value="1"/>
</dbReference>
<dbReference type="EMBL" id="JASDAP010000006">
    <property type="protein sequence ID" value="KAK1902075.1"/>
    <property type="molecule type" value="Genomic_DNA"/>
</dbReference>
<evidence type="ECO:0000313" key="7">
    <source>
        <dbReference type="Proteomes" id="UP001228049"/>
    </source>
</evidence>
<evidence type="ECO:0000256" key="4">
    <source>
        <dbReference type="ARBA" id="ARBA00023136"/>
    </source>
</evidence>
<evidence type="ECO:0000256" key="3">
    <source>
        <dbReference type="ARBA" id="ARBA00022989"/>
    </source>
</evidence>
<organism evidence="6 7">
    <name type="scientific">Dissostichus eleginoides</name>
    <name type="common">Patagonian toothfish</name>
    <name type="synonym">Dissostichus amissus</name>
    <dbReference type="NCBI Taxonomy" id="100907"/>
    <lineage>
        <taxon>Eukaryota</taxon>
        <taxon>Metazoa</taxon>
        <taxon>Chordata</taxon>
        <taxon>Craniata</taxon>
        <taxon>Vertebrata</taxon>
        <taxon>Euteleostomi</taxon>
        <taxon>Actinopterygii</taxon>
        <taxon>Neopterygii</taxon>
        <taxon>Teleostei</taxon>
        <taxon>Neoteleostei</taxon>
        <taxon>Acanthomorphata</taxon>
        <taxon>Eupercaria</taxon>
        <taxon>Perciformes</taxon>
        <taxon>Notothenioidei</taxon>
        <taxon>Nototheniidae</taxon>
        <taxon>Dissostichus</taxon>
    </lineage>
</organism>
<dbReference type="InterPro" id="IPR005828">
    <property type="entry name" value="MFS_sugar_transport-like"/>
</dbReference>
<keyword evidence="4 5" id="KW-0472">Membrane</keyword>
<gene>
    <name evidence="6" type="ORF">KUDE01_005039</name>
</gene>
<proteinExistence type="predicted"/>
<evidence type="ECO:0000256" key="1">
    <source>
        <dbReference type="ARBA" id="ARBA00004141"/>
    </source>
</evidence>
<keyword evidence="6" id="KW-0813">Transport</keyword>
<dbReference type="SUPFAM" id="SSF103473">
    <property type="entry name" value="MFS general substrate transporter"/>
    <property type="match status" value="1"/>
</dbReference>
<dbReference type="GO" id="GO:0070837">
    <property type="term" value="P:dehydroascorbic acid transport"/>
    <property type="evidence" value="ECO:0007669"/>
    <property type="project" value="TreeGrafter"/>
</dbReference>
<comment type="caution">
    <text evidence="6">The sequence shown here is derived from an EMBL/GenBank/DDBJ whole genome shotgun (WGS) entry which is preliminary data.</text>
</comment>
<comment type="subcellular location">
    <subcellularLocation>
        <location evidence="1">Membrane</location>
        <topology evidence="1">Multi-pass membrane protein</topology>
    </subcellularLocation>
</comment>
<reference evidence="6" key="1">
    <citation type="submission" date="2023-04" db="EMBL/GenBank/DDBJ databases">
        <title>Chromosome-level genome of Chaenocephalus aceratus.</title>
        <authorList>
            <person name="Park H."/>
        </authorList>
    </citation>
    <scope>NUCLEOTIDE SEQUENCE</scope>
    <source>
        <strain evidence="6">DE</strain>
        <tissue evidence="6">Muscle</tissue>
    </source>
</reference>
<protein>
    <submittedName>
        <fullName evidence="6">Solute carrier family 2 facilitated glucose transporter member 9</fullName>
    </submittedName>
</protein>
<dbReference type="AlphaFoldDB" id="A0AAD9FKI8"/>
<evidence type="ECO:0000256" key="2">
    <source>
        <dbReference type="ARBA" id="ARBA00022692"/>
    </source>
</evidence>
<dbReference type="Gene3D" id="1.20.1250.20">
    <property type="entry name" value="MFS general substrate transporter like domains"/>
    <property type="match status" value="1"/>
</dbReference>
<feature type="transmembrane region" description="Helical" evidence="5">
    <location>
        <begin position="127"/>
        <end position="147"/>
    </location>
</feature>
<feature type="non-terminal residue" evidence="6">
    <location>
        <position position="1"/>
    </location>
</feature>
<keyword evidence="3 5" id="KW-1133">Transmembrane helix</keyword>